<keyword evidence="4" id="KW-1185">Reference proteome</keyword>
<dbReference type="RefSeq" id="WP_108435066.1">
    <property type="nucleotide sequence ID" value="NZ_CP028918.1"/>
</dbReference>
<name>A0A2S0UK98_9RHOB</name>
<keyword evidence="1" id="KW-0812">Transmembrane</keyword>
<proteinExistence type="predicted"/>
<feature type="transmembrane region" description="Helical" evidence="1">
    <location>
        <begin position="244"/>
        <end position="264"/>
    </location>
</feature>
<gene>
    <name evidence="3" type="ORF">HYN69_06755</name>
</gene>
<dbReference type="Gene3D" id="2.60.40.2380">
    <property type="match status" value="1"/>
</dbReference>
<evidence type="ECO:0000313" key="4">
    <source>
        <dbReference type="Proteomes" id="UP000244496"/>
    </source>
</evidence>
<feature type="transmembrane region" description="Helical" evidence="1">
    <location>
        <begin position="210"/>
        <end position="232"/>
    </location>
</feature>
<feature type="transmembrane region" description="Helical" evidence="1">
    <location>
        <begin position="331"/>
        <end position="353"/>
    </location>
</feature>
<organism evidence="3 4">
    <name type="scientific">Paragemmobacter aquarius</name>
    <dbReference type="NCBI Taxonomy" id="2169400"/>
    <lineage>
        <taxon>Bacteria</taxon>
        <taxon>Pseudomonadati</taxon>
        <taxon>Pseudomonadota</taxon>
        <taxon>Alphaproteobacteria</taxon>
        <taxon>Rhodobacterales</taxon>
        <taxon>Paracoccaceae</taxon>
        <taxon>Paragemmobacter</taxon>
    </lineage>
</organism>
<dbReference type="InterPro" id="IPR011622">
    <property type="entry name" value="7TMR_DISM_rcpt_extracell_dom2"/>
</dbReference>
<dbReference type="AlphaFoldDB" id="A0A2S0UK98"/>
<sequence length="614" mass="66563">MTGRDHLRKAARIVAVGAGLLLLLAYVAALYRTDAPAELIESVEHYTDPSARLTVSEIRDKPFTPSQSTLGGVSDGAAYWYRLRLGKSHQDLLLDLGQGSVDQAWLYLPGGPRGSWQMQQSGDTLPFGLHQSRRVPVSFVVPRALAGQDIYLRVVSKTGVFRLGAEPVSLADQRLNRQIALHMVYFALLAMGVLLALLRLWRSRSELSLALAAFLITYFIYSMESLGYGLLLFDGPDPAFHDRVQTGTSFLMVFLSMLFQRYFLRQHRPNRMALKAADLVICAQAMLALPLAAGDTGLAGSGMNVTAAVFLGLLLVLLGTAQIESRPLRNVLWAVYAVHLPIAAFRIASRIGIDGALSASSHFVEVYGLASLFLALTLLVIDTLQQQSRARDAVLSLAAAQSAQSAHDKNSRTQDGFMHMLVHEVRNHLSVLQVGLSAMPEAGDRTRLADAVRDLDHALTRAQHLVWLDQDRWPLHPRPNALLETLDHVIDDLGIADRLHLQGDSPDAEVYADPALLEALLGNVLLAAVQALGTGRVITLELTQTPQTGMAQTGVAQTGACRIDLHVPLQQDAAPRGWQGPEAAIALRLSDAMQAGLDVTTAAGSLCITLTLPP</sequence>
<evidence type="ECO:0000256" key="1">
    <source>
        <dbReference type="SAM" id="Phobius"/>
    </source>
</evidence>
<evidence type="ECO:0000259" key="2">
    <source>
        <dbReference type="Pfam" id="PF07696"/>
    </source>
</evidence>
<keyword evidence="1" id="KW-0472">Membrane</keyword>
<dbReference type="EMBL" id="CP028918">
    <property type="protein sequence ID" value="AWB48247.1"/>
    <property type="molecule type" value="Genomic_DNA"/>
</dbReference>
<keyword evidence="1" id="KW-1133">Transmembrane helix</keyword>
<evidence type="ECO:0000313" key="3">
    <source>
        <dbReference type="EMBL" id="AWB48247.1"/>
    </source>
</evidence>
<feature type="transmembrane region" description="Helical" evidence="1">
    <location>
        <begin position="179"/>
        <end position="198"/>
    </location>
</feature>
<accession>A0A2S0UK98</accession>
<feature type="transmembrane region" description="Helical" evidence="1">
    <location>
        <begin position="359"/>
        <end position="381"/>
    </location>
</feature>
<dbReference type="Pfam" id="PF07696">
    <property type="entry name" value="7TMR-DISMED2"/>
    <property type="match status" value="1"/>
</dbReference>
<protein>
    <recommendedName>
        <fullName evidence="2">7TM-DISM receptor extracellular domain-containing protein</fullName>
    </recommendedName>
</protein>
<dbReference type="KEGG" id="geh:HYN69_06755"/>
<feature type="transmembrane region" description="Helical" evidence="1">
    <location>
        <begin position="299"/>
        <end position="319"/>
    </location>
</feature>
<reference evidence="3 4" key="1">
    <citation type="submission" date="2018-04" db="EMBL/GenBank/DDBJ databases">
        <title>Genome sequencing of Gemmobacter.</title>
        <authorList>
            <person name="Yi H."/>
            <person name="Baek M.-G."/>
        </authorList>
    </citation>
    <scope>NUCLEOTIDE SEQUENCE [LARGE SCALE GENOMIC DNA]</scope>
    <source>
        <strain evidence="3 4">HYN0069</strain>
    </source>
</reference>
<feature type="transmembrane region" description="Helical" evidence="1">
    <location>
        <begin position="276"/>
        <end position="293"/>
    </location>
</feature>
<feature type="domain" description="7TM-DISM receptor extracellular" evidence="2">
    <location>
        <begin position="42"/>
        <end position="157"/>
    </location>
</feature>
<dbReference type="Proteomes" id="UP000244496">
    <property type="component" value="Chromosome"/>
</dbReference>